<feature type="region of interest" description="Disordered" evidence="1">
    <location>
        <begin position="1"/>
        <end position="20"/>
    </location>
</feature>
<accession>A0A9N8F0W2</accession>
<evidence type="ECO:0000313" key="3">
    <source>
        <dbReference type="Proteomes" id="UP001153069"/>
    </source>
</evidence>
<dbReference type="EMBL" id="CAICTM010002678">
    <property type="protein sequence ID" value="CAB9529935.1"/>
    <property type="molecule type" value="Genomic_DNA"/>
</dbReference>
<dbReference type="AlphaFoldDB" id="A0A9N8F0W2"/>
<name>A0A9N8F0W2_9STRA</name>
<evidence type="ECO:0000313" key="2">
    <source>
        <dbReference type="EMBL" id="CAB9529935.1"/>
    </source>
</evidence>
<comment type="caution">
    <text evidence="2">The sequence shown here is derived from an EMBL/GenBank/DDBJ whole genome shotgun (WGS) entry which is preliminary data.</text>
</comment>
<evidence type="ECO:0000256" key="1">
    <source>
        <dbReference type="SAM" id="MobiDB-lite"/>
    </source>
</evidence>
<dbReference type="Proteomes" id="UP001153069">
    <property type="component" value="Unassembled WGS sequence"/>
</dbReference>
<feature type="compositionally biased region" description="Polar residues" evidence="1">
    <location>
        <begin position="7"/>
        <end position="16"/>
    </location>
</feature>
<reference evidence="2" key="1">
    <citation type="submission" date="2020-06" db="EMBL/GenBank/DDBJ databases">
        <authorList>
            <consortium name="Plant Systems Biology data submission"/>
        </authorList>
    </citation>
    <scope>NUCLEOTIDE SEQUENCE</scope>
    <source>
        <strain evidence="2">D6</strain>
    </source>
</reference>
<proteinExistence type="predicted"/>
<keyword evidence="3" id="KW-1185">Reference proteome</keyword>
<organism evidence="2 3">
    <name type="scientific">Seminavis robusta</name>
    <dbReference type="NCBI Taxonomy" id="568900"/>
    <lineage>
        <taxon>Eukaryota</taxon>
        <taxon>Sar</taxon>
        <taxon>Stramenopiles</taxon>
        <taxon>Ochrophyta</taxon>
        <taxon>Bacillariophyta</taxon>
        <taxon>Bacillariophyceae</taxon>
        <taxon>Bacillariophycidae</taxon>
        <taxon>Naviculales</taxon>
        <taxon>Naviculaceae</taxon>
        <taxon>Seminavis</taxon>
    </lineage>
</organism>
<protein>
    <submittedName>
        <fullName evidence="2">Uncharacterized protein</fullName>
    </submittedName>
</protein>
<sequence>MALRTKCQASKRNQQAPGAGMVLPNACSNKQSQEGVLLLAFANPPLGIRPIPKRCASLTSEQCLVLRSVTEAAVWHGRKRVEHFLHFLHGTSHERGTLCSQ</sequence>
<gene>
    <name evidence="2" type="ORF">SEMRO_2680_G103851.1</name>
</gene>